<dbReference type="Pfam" id="PF16739">
    <property type="entry name" value="CARD_2"/>
    <property type="match status" value="1"/>
</dbReference>
<keyword evidence="5" id="KW-0391">Immunity</keyword>
<evidence type="ECO:0000256" key="5">
    <source>
        <dbReference type="ARBA" id="ARBA00022859"/>
    </source>
</evidence>
<evidence type="ECO:0000256" key="4">
    <source>
        <dbReference type="ARBA" id="ARBA00022843"/>
    </source>
</evidence>
<keyword evidence="1" id="KW-1017">Isopeptide bond</keyword>
<feature type="non-terminal residue" evidence="8">
    <location>
        <position position="1"/>
    </location>
</feature>
<dbReference type="InterPro" id="IPR031964">
    <property type="entry name" value="CARD_dom"/>
</dbReference>
<dbReference type="EMBL" id="JASAOG010000047">
    <property type="protein sequence ID" value="KAK0058643.1"/>
    <property type="molecule type" value="Genomic_DNA"/>
</dbReference>
<dbReference type="Proteomes" id="UP001233172">
    <property type="component" value="Unassembled WGS sequence"/>
</dbReference>
<keyword evidence="9" id="KW-1185">Reference proteome</keyword>
<dbReference type="PANTHER" id="PTHR37398">
    <property type="entry name" value="ENDO-BETA-1,4-MANNANASE"/>
    <property type="match status" value="1"/>
</dbReference>
<dbReference type="Gene3D" id="3.20.20.80">
    <property type="entry name" value="Glycosidases"/>
    <property type="match status" value="1"/>
</dbReference>
<dbReference type="AlphaFoldDB" id="A0AAD8BR06"/>
<comment type="caution">
    <text evidence="8">The sequence shown here is derived from an EMBL/GenBank/DDBJ whole genome shotgun (WGS) entry which is preliminary data.</text>
</comment>
<dbReference type="SUPFAM" id="SSF51445">
    <property type="entry name" value="(Trans)glycosidases"/>
    <property type="match status" value="1"/>
</dbReference>
<evidence type="ECO:0000256" key="2">
    <source>
        <dbReference type="ARBA" id="ARBA00022553"/>
    </source>
</evidence>
<protein>
    <submittedName>
        <fullName evidence="8">Mannan endo-1 4-beta-mannosidase</fullName>
    </submittedName>
</protein>
<organism evidence="8 9">
    <name type="scientific">Biomphalaria pfeifferi</name>
    <name type="common">Bloodfluke planorb</name>
    <name type="synonym">Freshwater snail</name>
    <dbReference type="NCBI Taxonomy" id="112525"/>
    <lineage>
        <taxon>Eukaryota</taxon>
        <taxon>Metazoa</taxon>
        <taxon>Spiralia</taxon>
        <taxon>Lophotrochozoa</taxon>
        <taxon>Mollusca</taxon>
        <taxon>Gastropoda</taxon>
        <taxon>Heterobranchia</taxon>
        <taxon>Euthyneura</taxon>
        <taxon>Panpulmonata</taxon>
        <taxon>Hygrophila</taxon>
        <taxon>Lymnaeoidea</taxon>
        <taxon>Planorbidae</taxon>
        <taxon>Biomphalaria</taxon>
    </lineage>
</organism>
<keyword evidence="2" id="KW-0597">Phosphoprotein</keyword>
<accession>A0AAD8BR06</accession>
<name>A0AAD8BR06_BIOPF</name>
<keyword evidence="3" id="KW-0399">Innate immunity</keyword>
<reference evidence="8" key="2">
    <citation type="submission" date="2023-04" db="EMBL/GenBank/DDBJ databases">
        <authorList>
            <person name="Bu L."/>
            <person name="Lu L."/>
            <person name="Laidemitt M.R."/>
            <person name="Zhang S.M."/>
            <person name="Mutuku M."/>
            <person name="Mkoji G."/>
            <person name="Steinauer M."/>
            <person name="Loker E.S."/>
        </authorList>
    </citation>
    <scope>NUCLEOTIDE SEQUENCE</scope>
    <source>
        <strain evidence="8">KasaAsao</strain>
        <tissue evidence="8">Whole Snail</tissue>
    </source>
</reference>
<feature type="region of interest" description="Disordered" evidence="6">
    <location>
        <begin position="1"/>
        <end position="27"/>
    </location>
</feature>
<evidence type="ECO:0000313" key="9">
    <source>
        <dbReference type="Proteomes" id="UP001233172"/>
    </source>
</evidence>
<gene>
    <name evidence="8" type="ORF">Bpfe_011948</name>
</gene>
<evidence type="ECO:0000256" key="3">
    <source>
        <dbReference type="ARBA" id="ARBA00022588"/>
    </source>
</evidence>
<feature type="domain" description="Caspase recruitment" evidence="7">
    <location>
        <begin position="54"/>
        <end position="127"/>
    </location>
</feature>
<sequence>MNRESVSLLNRHEASSNEGSGSNSENEMDRAVDTEFFNEFKPDNIDRFNDILKNNIRYIFVKFIIASNVLYVFHKYNTDVLTEADILDVKYSMEGKGRIVAAELLLDRLVVYKGWFHCLIQVLRDPDVKLTHVANEMEKIKDVLCIKFPESRQLTKDTHAAEIPINDATVSSTLQADYLDDVAELDILQENVVSLSDVFTSDFFTTTLTLVVRNRLVIDGNHFTYNGKRIFLSGGNLPWISYGYDFGDGQFQNIKSQMEEQLKKLFEAGGNSMRLWIHVQGETSPAFDSKGMVTGLDTKGTFIDDFKELLSLALQYNILLFPTLWNAAVDQDPHHRLDGLLKDPNKLKSYINNALTPLVKAVSGHPALGGWDIMNEPEGMLNPEVKNEDPCFNTTSLRNSGVGWVVKKYDYKQILRFLNWQAAAIKDVDTKNIVSVGVWNPKSNTDQFGMFDFYSDSCLVKGGGKPL</sequence>
<evidence type="ECO:0000256" key="6">
    <source>
        <dbReference type="SAM" id="MobiDB-lite"/>
    </source>
</evidence>
<dbReference type="InterPro" id="IPR011029">
    <property type="entry name" value="DEATH-like_dom_sf"/>
</dbReference>
<evidence type="ECO:0000313" key="8">
    <source>
        <dbReference type="EMBL" id="KAK0058643.1"/>
    </source>
</evidence>
<dbReference type="InterPro" id="IPR017853">
    <property type="entry name" value="GH"/>
</dbReference>
<reference evidence="8" key="1">
    <citation type="journal article" date="2023" name="PLoS Negl. Trop. Dis.">
        <title>A genome sequence for Biomphalaria pfeifferi, the major vector snail for the human-infecting parasite Schistosoma mansoni.</title>
        <authorList>
            <person name="Bu L."/>
            <person name="Lu L."/>
            <person name="Laidemitt M.R."/>
            <person name="Zhang S.M."/>
            <person name="Mutuku M."/>
            <person name="Mkoji G."/>
            <person name="Steinauer M."/>
            <person name="Loker E.S."/>
        </authorList>
    </citation>
    <scope>NUCLEOTIDE SEQUENCE</scope>
    <source>
        <strain evidence="8">KasaAsao</strain>
    </source>
</reference>
<dbReference type="PANTHER" id="PTHR37398:SF3">
    <property type="entry name" value="GLYCOSIDE HYDROLASE FAMILY 5 DOMAIN-CONTAINING PROTEIN"/>
    <property type="match status" value="1"/>
</dbReference>
<keyword evidence="4" id="KW-0832">Ubl conjugation</keyword>
<feature type="compositionally biased region" description="Low complexity" evidence="6">
    <location>
        <begin position="16"/>
        <end position="25"/>
    </location>
</feature>
<evidence type="ECO:0000259" key="7">
    <source>
        <dbReference type="Pfam" id="PF16739"/>
    </source>
</evidence>
<dbReference type="Gene3D" id="1.10.533.10">
    <property type="entry name" value="Death Domain, Fas"/>
    <property type="match status" value="1"/>
</dbReference>
<dbReference type="GO" id="GO:0005737">
    <property type="term" value="C:cytoplasm"/>
    <property type="evidence" value="ECO:0007669"/>
    <property type="project" value="UniProtKB-ARBA"/>
</dbReference>
<proteinExistence type="predicted"/>
<evidence type="ECO:0000256" key="1">
    <source>
        <dbReference type="ARBA" id="ARBA00022499"/>
    </source>
</evidence>
<dbReference type="GO" id="GO:0045087">
    <property type="term" value="P:innate immune response"/>
    <property type="evidence" value="ECO:0007669"/>
    <property type="project" value="UniProtKB-KW"/>
</dbReference>